<dbReference type="PANTHER" id="PTHR47966">
    <property type="entry name" value="BETA-SITE APP-CLEAVING ENZYME, ISOFORM A-RELATED"/>
    <property type="match status" value="1"/>
</dbReference>
<comment type="similarity">
    <text evidence="1">Belongs to the peptidase A1 family.</text>
</comment>
<gene>
    <name evidence="6" type="ORF">CANTADRAFT_24606</name>
</gene>
<dbReference type="OrthoDB" id="28208at2759"/>
<organism evidence="6 7">
    <name type="scientific">Suhomyces tanzawaensis NRRL Y-17324</name>
    <dbReference type="NCBI Taxonomy" id="984487"/>
    <lineage>
        <taxon>Eukaryota</taxon>
        <taxon>Fungi</taxon>
        <taxon>Dikarya</taxon>
        <taxon>Ascomycota</taxon>
        <taxon>Saccharomycotina</taxon>
        <taxon>Pichiomycetes</taxon>
        <taxon>Debaryomycetaceae</taxon>
        <taxon>Suhomyces</taxon>
    </lineage>
</organism>
<feature type="domain" description="Peptidase A1" evidence="5">
    <location>
        <begin position="73"/>
        <end position="420"/>
    </location>
</feature>
<dbReference type="EMBL" id="KV453909">
    <property type="protein sequence ID" value="ODV81825.1"/>
    <property type="molecule type" value="Genomic_DNA"/>
</dbReference>
<proteinExistence type="inferred from homology"/>
<sequence length="495" mass="54489">MKFAHLLLPVISFFELSKGQGTEASAHMKRMEQQRYSPRFNIVDSVPSNSPEFQLSDSLRMITGDTLFYLVLNVSDSSNNYTDSFNMRLDTSGVKLSWMYNKTCIEEASPHCLSYGFFNDSRPIQTESTFHFNNIDVQVGGDVVSLDKNDLSIGWGDTTISNFSMGFAQHNISKNFGSGVVALSSSLDSNTNLISQMFQEGYIDKEQFGLYLLTTTNRSPPDIQYTNSSSPWKSFYGGLIAYGSDAENVVYNITGSTDMFYVDINNHTTSKWLLDVTDINVSNGNHTMHAFDSKHLHIDTSVLNYFLPMEDAHLVHQLMFGENFMNNTSGDYAIPCNATGSLLFKLNDREFNFTADDLTYTRFYGFNEGYLGGNDLPSVPSGYCHSLLGGWSGDDFILGNGFLQHYYTIFDLKERRIGFGEINLSSFVLKDGSGPSHSSKSTGKPPSSASASSSSSSSSNSNATNSNGTKKNESGKINAGLLVPGVILGVMIAMA</sequence>
<dbReference type="GO" id="GO:0004190">
    <property type="term" value="F:aspartic-type endopeptidase activity"/>
    <property type="evidence" value="ECO:0007669"/>
    <property type="project" value="InterPro"/>
</dbReference>
<feature type="chain" id="PRO_5009162929" evidence="4">
    <location>
        <begin position="20"/>
        <end position="495"/>
    </location>
</feature>
<protein>
    <submittedName>
        <fullName evidence="6">Acid protease</fullName>
    </submittedName>
</protein>
<keyword evidence="6" id="KW-0645">Protease</keyword>
<dbReference type="GO" id="GO:0006508">
    <property type="term" value="P:proteolysis"/>
    <property type="evidence" value="ECO:0007669"/>
    <property type="project" value="UniProtKB-KW"/>
</dbReference>
<evidence type="ECO:0000313" key="7">
    <source>
        <dbReference type="Proteomes" id="UP000094285"/>
    </source>
</evidence>
<evidence type="ECO:0000256" key="1">
    <source>
        <dbReference type="ARBA" id="ARBA00007447"/>
    </source>
</evidence>
<dbReference type="InterPro" id="IPR001461">
    <property type="entry name" value="Aspartic_peptidase_A1"/>
</dbReference>
<feature type="compositionally biased region" description="Low complexity" evidence="3">
    <location>
        <begin position="432"/>
        <end position="469"/>
    </location>
</feature>
<dbReference type="Pfam" id="PF00026">
    <property type="entry name" value="Asp"/>
    <property type="match status" value="1"/>
</dbReference>
<dbReference type="PROSITE" id="PS51767">
    <property type="entry name" value="PEPTIDASE_A1"/>
    <property type="match status" value="1"/>
</dbReference>
<dbReference type="GeneID" id="30981302"/>
<keyword evidence="2" id="KW-1015">Disulfide bond</keyword>
<name>A0A1E4SQQ4_9ASCO</name>
<evidence type="ECO:0000256" key="3">
    <source>
        <dbReference type="SAM" id="MobiDB-lite"/>
    </source>
</evidence>
<dbReference type="InterPro" id="IPR033121">
    <property type="entry name" value="PEPTIDASE_A1"/>
</dbReference>
<keyword evidence="7" id="KW-1185">Reference proteome</keyword>
<dbReference type="RefSeq" id="XP_020066947.1">
    <property type="nucleotide sequence ID" value="XM_020207165.1"/>
</dbReference>
<evidence type="ECO:0000313" key="6">
    <source>
        <dbReference type="EMBL" id="ODV81825.1"/>
    </source>
</evidence>
<keyword evidence="4" id="KW-0732">Signal</keyword>
<reference evidence="7" key="1">
    <citation type="submission" date="2016-05" db="EMBL/GenBank/DDBJ databases">
        <title>Comparative genomics of biotechnologically important yeasts.</title>
        <authorList>
            <consortium name="DOE Joint Genome Institute"/>
            <person name="Riley R."/>
            <person name="Haridas S."/>
            <person name="Wolfe K.H."/>
            <person name="Lopes M.R."/>
            <person name="Hittinger C.T."/>
            <person name="Goker M."/>
            <person name="Salamov A."/>
            <person name="Wisecaver J."/>
            <person name="Long T.M."/>
            <person name="Aerts A.L."/>
            <person name="Barry K."/>
            <person name="Choi C."/>
            <person name="Clum A."/>
            <person name="Coughlan A.Y."/>
            <person name="Deshpande S."/>
            <person name="Douglass A.P."/>
            <person name="Hanson S.J."/>
            <person name="Klenk H.-P."/>
            <person name="Labutti K."/>
            <person name="Lapidus A."/>
            <person name="Lindquist E."/>
            <person name="Lipzen A."/>
            <person name="Meier-Kolthoff J.P."/>
            <person name="Ohm R.A."/>
            <person name="Otillar R.P."/>
            <person name="Pangilinan J."/>
            <person name="Peng Y."/>
            <person name="Rokas A."/>
            <person name="Rosa C.A."/>
            <person name="Scheuner C."/>
            <person name="Sibirny A.A."/>
            <person name="Slot J.C."/>
            <person name="Stielow J.B."/>
            <person name="Sun H."/>
            <person name="Kurtzman C.P."/>
            <person name="Blackwell M."/>
            <person name="Grigoriev I.V."/>
            <person name="Jeffries T.W."/>
        </authorList>
    </citation>
    <scope>NUCLEOTIDE SEQUENCE [LARGE SCALE GENOMIC DNA]</scope>
    <source>
        <strain evidence="7">NRRL Y-17324</strain>
    </source>
</reference>
<dbReference type="PANTHER" id="PTHR47966:SF75">
    <property type="entry name" value="ENDOPEPTIDASE (CTSD), PUTATIVE (AFU_ORTHOLOGUE AFUA_4G07040)-RELATED"/>
    <property type="match status" value="1"/>
</dbReference>
<dbReference type="SUPFAM" id="SSF50630">
    <property type="entry name" value="Acid proteases"/>
    <property type="match status" value="1"/>
</dbReference>
<dbReference type="Proteomes" id="UP000094285">
    <property type="component" value="Unassembled WGS sequence"/>
</dbReference>
<dbReference type="STRING" id="984487.A0A1E4SQQ4"/>
<evidence type="ECO:0000259" key="5">
    <source>
        <dbReference type="PROSITE" id="PS51767"/>
    </source>
</evidence>
<evidence type="ECO:0000256" key="2">
    <source>
        <dbReference type="ARBA" id="ARBA00023157"/>
    </source>
</evidence>
<keyword evidence="6" id="KW-0378">Hydrolase</keyword>
<evidence type="ECO:0000256" key="4">
    <source>
        <dbReference type="SAM" id="SignalP"/>
    </source>
</evidence>
<dbReference type="InterPro" id="IPR021109">
    <property type="entry name" value="Peptidase_aspartic_dom_sf"/>
</dbReference>
<feature type="region of interest" description="Disordered" evidence="3">
    <location>
        <begin position="431"/>
        <end position="474"/>
    </location>
</feature>
<accession>A0A1E4SQQ4</accession>
<dbReference type="Gene3D" id="2.40.70.10">
    <property type="entry name" value="Acid Proteases"/>
    <property type="match status" value="2"/>
</dbReference>
<dbReference type="AlphaFoldDB" id="A0A1E4SQQ4"/>
<feature type="signal peptide" evidence="4">
    <location>
        <begin position="1"/>
        <end position="19"/>
    </location>
</feature>